<keyword evidence="1" id="KW-0805">Transcription regulation</keyword>
<feature type="domain" description="HTH lacI-type" evidence="4">
    <location>
        <begin position="9"/>
        <end position="63"/>
    </location>
</feature>
<reference evidence="5 6" key="1">
    <citation type="submission" date="2020-07" db="EMBL/GenBank/DDBJ databases">
        <title>Sequencing the genomes of 1000 actinobacteria strains.</title>
        <authorList>
            <person name="Klenk H.-P."/>
        </authorList>
    </citation>
    <scope>NUCLEOTIDE SEQUENCE [LARGE SCALE GENOMIC DNA]</scope>
    <source>
        <strain evidence="5 6">DSM 23141</strain>
    </source>
</reference>
<dbReference type="InterPro" id="IPR028082">
    <property type="entry name" value="Peripla_BP_I"/>
</dbReference>
<dbReference type="SMART" id="SM00354">
    <property type="entry name" value="HTH_LACI"/>
    <property type="match status" value="1"/>
</dbReference>
<dbReference type="Pfam" id="PF13377">
    <property type="entry name" value="Peripla_BP_3"/>
    <property type="match status" value="1"/>
</dbReference>
<dbReference type="CDD" id="cd06267">
    <property type="entry name" value="PBP1_LacI_sugar_binding-like"/>
    <property type="match status" value="1"/>
</dbReference>
<evidence type="ECO:0000313" key="5">
    <source>
        <dbReference type="EMBL" id="NYG97530.1"/>
    </source>
</evidence>
<evidence type="ECO:0000256" key="3">
    <source>
        <dbReference type="ARBA" id="ARBA00023163"/>
    </source>
</evidence>
<dbReference type="Proteomes" id="UP000553888">
    <property type="component" value="Unassembled WGS sequence"/>
</dbReference>
<dbReference type="RefSeq" id="WP_179564267.1">
    <property type="nucleotide sequence ID" value="NZ_JACBZY010000001.1"/>
</dbReference>
<dbReference type="PROSITE" id="PS50932">
    <property type="entry name" value="HTH_LACI_2"/>
    <property type="match status" value="1"/>
</dbReference>
<organism evidence="5 6">
    <name type="scientific">Schumannella luteola</name>
    <dbReference type="NCBI Taxonomy" id="472059"/>
    <lineage>
        <taxon>Bacteria</taxon>
        <taxon>Bacillati</taxon>
        <taxon>Actinomycetota</taxon>
        <taxon>Actinomycetes</taxon>
        <taxon>Micrococcales</taxon>
        <taxon>Microbacteriaceae</taxon>
        <taxon>Schumannella</taxon>
    </lineage>
</organism>
<dbReference type="InterPro" id="IPR010982">
    <property type="entry name" value="Lambda_DNA-bd_dom_sf"/>
</dbReference>
<dbReference type="SUPFAM" id="SSF53822">
    <property type="entry name" value="Periplasmic binding protein-like I"/>
    <property type="match status" value="1"/>
</dbReference>
<evidence type="ECO:0000259" key="4">
    <source>
        <dbReference type="PROSITE" id="PS50932"/>
    </source>
</evidence>
<accession>A0A852Y819</accession>
<dbReference type="AlphaFoldDB" id="A0A852Y819"/>
<dbReference type="InterPro" id="IPR000843">
    <property type="entry name" value="HTH_LacI"/>
</dbReference>
<gene>
    <name evidence="5" type="ORF">BJ979_000156</name>
</gene>
<dbReference type="CDD" id="cd01392">
    <property type="entry name" value="HTH_LacI"/>
    <property type="match status" value="1"/>
</dbReference>
<protein>
    <submittedName>
        <fullName evidence="5">LacI family transcriptional regulator</fullName>
    </submittedName>
</protein>
<dbReference type="PANTHER" id="PTHR30146">
    <property type="entry name" value="LACI-RELATED TRANSCRIPTIONAL REPRESSOR"/>
    <property type="match status" value="1"/>
</dbReference>
<dbReference type="SUPFAM" id="SSF47413">
    <property type="entry name" value="lambda repressor-like DNA-binding domains"/>
    <property type="match status" value="1"/>
</dbReference>
<sequence length="347" mass="36293">MGIPASGATTLADVAARAGVSLKTASRAVNGEQHVREETRAKVLAAASDLGFQLNSSASLLARGIASSFVGVVTGDLANPFYAVLAQGAASELRAHQLSVTLGSSDESAAQEEVLVDELARRSVRAVIAASAMTSHAPYAALQRRGVPVVFVDRAPTDLDADSIVLDNVGGARAAAEHLLAGGHRRIAFLGDFERLPTYRERLDGFTATMDAATGSAATAPSVASDWRELVREGAHDPEVAARVTGELLDAAHPPTAIFASNNRATLGVLRELARRGDTTTALVGFDDFDLAEVLGVTVVAHDARAMGAQAARLVVERLADPRRDTELVRLPTRLVTRGSGERPPRA</sequence>
<dbReference type="PROSITE" id="PS00356">
    <property type="entry name" value="HTH_LACI_1"/>
    <property type="match status" value="1"/>
</dbReference>
<dbReference type="GO" id="GO:0003700">
    <property type="term" value="F:DNA-binding transcription factor activity"/>
    <property type="evidence" value="ECO:0007669"/>
    <property type="project" value="TreeGrafter"/>
</dbReference>
<dbReference type="Gene3D" id="1.10.260.40">
    <property type="entry name" value="lambda repressor-like DNA-binding domains"/>
    <property type="match status" value="1"/>
</dbReference>
<dbReference type="Pfam" id="PF00356">
    <property type="entry name" value="LacI"/>
    <property type="match status" value="1"/>
</dbReference>
<dbReference type="InterPro" id="IPR046335">
    <property type="entry name" value="LacI/GalR-like_sensor"/>
</dbReference>
<name>A0A852Y819_9MICO</name>
<dbReference type="EMBL" id="JACBZY010000001">
    <property type="protein sequence ID" value="NYG97530.1"/>
    <property type="molecule type" value="Genomic_DNA"/>
</dbReference>
<comment type="caution">
    <text evidence="5">The sequence shown here is derived from an EMBL/GenBank/DDBJ whole genome shotgun (WGS) entry which is preliminary data.</text>
</comment>
<evidence type="ECO:0000256" key="1">
    <source>
        <dbReference type="ARBA" id="ARBA00023015"/>
    </source>
</evidence>
<evidence type="ECO:0000313" key="6">
    <source>
        <dbReference type="Proteomes" id="UP000553888"/>
    </source>
</evidence>
<dbReference type="PANTHER" id="PTHR30146:SF109">
    <property type="entry name" value="HTH-TYPE TRANSCRIPTIONAL REGULATOR GALS"/>
    <property type="match status" value="1"/>
</dbReference>
<proteinExistence type="predicted"/>
<keyword evidence="6" id="KW-1185">Reference proteome</keyword>
<keyword evidence="2" id="KW-0238">DNA-binding</keyword>
<dbReference type="Gene3D" id="3.40.50.2300">
    <property type="match status" value="2"/>
</dbReference>
<keyword evidence="3" id="KW-0804">Transcription</keyword>
<dbReference type="GO" id="GO:0000976">
    <property type="term" value="F:transcription cis-regulatory region binding"/>
    <property type="evidence" value="ECO:0007669"/>
    <property type="project" value="TreeGrafter"/>
</dbReference>
<evidence type="ECO:0000256" key="2">
    <source>
        <dbReference type="ARBA" id="ARBA00023125"/>
    </source>
</evidence>